<evidence type="ECO:0000313" key="2">
    <source>
        <dbReference type="RefSeq" id="XP_073779916.1"/>
    </source>
</evidence>
<dbReference type="RefSeq" id="XP_073779916.1">
    <property type="nucleotide sequence ID" value="XM_073923815.1"/>
</dbReference>
<name>A0AC58HD87_DANRE</name>
<sequence length="1236" mass="142656">MATVAAPSHVFGLRAGVKNNLLYLDEQTIIFPCGNNCVRYNIDQKFQRFIPGTERSQGMHALAISTNRRYLAVSECREKATITVFDLEQEQNRRRKVLTGGEMVVDEFVCMAFSPDSKYLIGQAGGPDWTLFLWMWEKKKVMATVNISNNGPINQVSFNPQDNSKICVSGKGVFKIFHYAGETLKQTNAFKTDSHNFLCHTWMTTEQVLAGTETGQLMMFESGRLRWEINVTSVQKTESESKQQYSDEPFSALPQVTAIVSYSNGFACSMGQGTVCLFEKTEKADLYKKTRVIKIPPKRFSNDLSLTEKQKISTLCISPSEETLVASTDLGQLYSIHLSIAELQKGECAYFEYLSHSFHNNIITGLSTCIRKPLIATSSLDRSVRIWNFETNVLELYKEFQEEAYSVALHPTGLYILVGFSDKLRLMTLLMDDIKIFKEFTIRNCRECTFSHGGHLFAAVNGNVINIYSTITFEEILNLKGHNEKVQAVAFSLNDSCLVSCGMDGAVYEWNTLSGTRESESILKTCSYTGVAISPDAKTFFAVGTDCSLKEIHNSQILKEMSSRDVVCTTVALSRSGRTIFIGTSTGTLRVIKYPLMIQNDWIEYQAHAGPITKMVITFDDQFLITVSEDGCLFIWKIIDKEGQGLKREKELIYSEEILTNKLDFDEKSKMLLELNAKVEELQEDNKCQLSLKDTEYNKKINELSEKCMQQIISLNAEKEVLKKEKDNQQEAHNKAISDILERHDKELHDMESSNNQKLMLEYEKYQELQLKLHNVQQEYEQQLHSMEESKTQALEDMMQSYEAKMEEKMILVNQYQDESQQRFKEFEEHIRQEEEDTDAEIHDIRMKYEQNLREEKKAHSKLKVELDTTKKRFHDLQREIENGNLEIEKLKQEVQRLQAVIKSLENDITGLKTAIQNRDGIIQDKEKNIFQLKKKNDTLNKTLEVMEFRAEYMQEQIEPKENEIQQQKDQMVEMEGELKEFHKTNIQLELKIAELNLKLKTKDTEVHKELKKETLHPRTGFGSEEVEPVSVSHMRSCFKIKVYVLEVQDTGVLVQRFKGDLYKCVKYIQDPQRLKENIQELYKKYVQPSDVVEKPGEDTDVPKENSRHREHYENVIIKLKKQLSRDTNIFQAKNTKLMKDNVTLMKEINDLRQELHTVRMQLRSFESQSSLNKHIKGSANTKDLGTDSAGRTSLMMQQNFEETEKVIQVQRMEIQRLKQKILSQTSSSRTKLPPL</sequence>
<accession>A0AC58HD87</accession>
<organism evidence="1 2">
    <name type="scientific">Danio rerio</name>
    <name type="common">Zebrafish</name>
    <name type="synonym">Brachydanio rerio</name>
    <dbReference type="NCBI Taxonomy" id="7955"/>
    <lineage>
        <taxon>Eukaryota</taxon>
        <taxon>Metazoa</taxon>
        <taxon>Chordata</taxon>
        <taxon>Craniata</taxon>
        <taxon>Vertebrata</taxon>
        <taxon>Euteleostomi</taxon>
        <taxon>Actinopterygii</taxon>
        <taxon>Neopterygii</taxon>
        <taxon>Teleostei</taxon>
        <taxon>Ostariophysi</taxon>
        <taxon>Cypriniformes</taxon>
        <taxon>Danionidae</taxon>
        <taxon>Danioninae</taxon>
        <taxon>Danio</taxon>
    </lineage>
</organism>
<keyword evidence="2" id="KW-0282">Flagellum</keyword>
<gene>
    <name evidence="2" type="primary">cfap57</name>
</gene>
<keyword evidence="2" id="KW-0966">Cell projection</keyword>
<keyword evidence="1" id="KW-1185">Reference proteome</keyword>
<proteinExistence type="predicted"/>
<dbReference type="Proteomes" id="UP000000437">
    <property type="component" value="Chromosome 2"/>
</dbReference>
<protein>
    <submittedName>
        <fullName evidence="2">Cilia- and flagella-associated protein 57 isoform X1</fullName>
    </submittedName>
</protein>
<reference evidence="2" key="1">
    <citation type="submission" date="2025-08" db="UniProtKB">
        <authorList>
            <consortium name="RefSeq"/>
        </authorList>
    </citation>
    <scope>IDENTIFICATION</scope>
    <source>
        <strain evidence="2">Tuebingen</strain>
        <tissue evidence="2">Fibroblasts and whole tissue</tissue>
    </source>
</reference>
<keyword evidence="2" id="KW-0969">Cilium</keyword>
<evidence type="ECO:0000313" key="1">
    <source>
        <dbReference type="Proteomes" id="UP000000437"/>
    </source>
</evidence>